<dbReference type="InterPro" id="IPR002885">
    <property type="entry name" value="PPR_rpt"/>
</dbReference>
<dbReference type="Pfam" id="PF13041">
    <property type="entry name" value="PPR_2"/>
    <property type="match status" value="3"/>
</dbReference>
<dbReference type="EMBL" id="CM010721">
    <property type="protein sequence ID" value="RZC71545.1"/>
    <property type="molecule type" value="Genomic_DNA"/>
</dbReference>
<feature type="repeat" description="PPR" evidence="3">
    <location>
        <begin position="900"/>
        <end position="934"/>
    </location>
</feature>
<dbReference type="STRING" id="3469.A0A4Y7KI26"/>
<dbReference type="InterPro" id="IPR011990">
    <property type="entry name" value="TPR-like_helical_dom_sf"/>
</dbReference>
<proteinExistence type="inferred from homology"/>
<feature type="compositionally biased region" description="Polar residues" evidence="4">
    <location>
        <begin position="756"/>
        <end position="774"/>
    </location>
</feature>
<feature type="domain" description="DYW" evidence="5">
    <location>
        <begin position="685"/>
        <end position="761"/>
    </location>
</feature>
<feature type="repeat" description="PPR" evidence="3">
    <location>
        <begin position="455"/>
        <end position="489"/>
    </location>
</feature>
<keyword evidence="7" id="KW-1185">Reference proteome</keyword>
<dbReference type="Pfam" id="PF20431">
    <property type="entry name" value="E_motif"/>
    <property type="match status" value="2"/>
</dbReference>
<dbReference type="InterPro" id="IPR046849">
    <property type="entry name" value="E2_motif"/>
</dbReference>
<feature type="region of interest" description="Disordered" evidence="4">
    <location>
        <begin position="753"/>
        <end position="774"/>
    </location>
</feature>
<dbReference type="GO" id="GO:0009451">
    <property type="term" value="P:RNA modification"/>
    <property type="evidence" value="ECO:0007669"/>
    <property type="project" value="InterPro"/>
</dbReference>
<dbReference type="GO" id="GO:0008270">
    <property type="term" value="F:zinc ion binding"/>
    <property type="evidence" value="ECO:0007669"/>
    <property type="project" value="InterPro"/>
</dbReference>
<protein>
    <recommendedName>
        <fullName evidence="5">DYW domain-containing protein</fullName>
    </recommendedName>
</protein>
<evidence type="ECO:0000256" key="2">
    <source>
        <dbReference type="ARBA" id="ARBA00022737"/>
    </source>
</evidence>
<feature type="repeat" description="PPR" evidence="3">
    <location>
        <begin position="253"/>
        <end position="287"/>
    </location>
</feature>
<dbReference type="PROSITE" id="PS51375">
    <property type="entry name" value="PPR"/>
    <property type="match status" value="7"/>
</dbReference>
<feature type="repeat" description="PPR" evidence="3">
    <location>
        <begin position="127"/>
        <end position="161"/>
    </location>
</feature>
<dbReference type="FunFam" id="1.25.40.10:FF:000381">
    <property type="entry name" value="Pentatricopeptide repeat-containing protein"/>
    <property type="match status" value="1"/>
</dbReference>
<dbReference type="Proteomes" id="UP000316621">
    <property type="component" value="Chromosome 7"/>
</dbReference>
<dbReference type="GO" id="GO:0003729">
    <property type="term" value="F:mRNA binding"/>
    <property type="evidence" value="ECO:0007669"/>
    <property type="project" value="UniProtKB-ARBA"/>
</dbReference>
<evidence type="ECO:0000259" key="5">
    <source>
        <dbReference type="Pfam" id="PF14432"/>
    </source>
</evidence>
<dbReference type="InterPro" id="IPR032867">
    <property type="entry name" value="DYW_dom"/>
</dbReference>
<name>A0A4Y7KI26_PAPSO</name>
<gene>
    <name evidence="6" type="ORF">C5167_034710</name>
</gene>
<evidence type="ECO:0000256" key="4">
    <source>
        <dbReference type="SAM" id="MobiDB-lite"/>
    </source>
</evidence>
<dbReference type="Pfam" id="PF01535">
    <property type="entry name" value="PPR"/>
    <property type="match status" value="7"/>
</dbReference>
<evidence type="ECO:0000313" key="6">
    <source>
        <dbReference type="EMBL" id="RZC71545.1"/>
    </source>
</evidence>
<evidence type="ECO:0000256" key="1">
    <source>
        <dbReference type="ARBA" id="ARBA00006643"/>
    </source>
</evidence>
<accession>A0A4Y7KI26</accession>
<dbReference type="Gene3D" id="1.25.40.10">
    <property type="entry name" value="Tetratricopeptide repeat domain"/>
    <property type="match status" value="4"/>
</dbReference>
<dbReference type="FunFam" id="1.25.40.10:FF:000227">
    <property type="entry name" value="Pentatricopeptide repeat-containing protein At3g13880"/>
    <property type="match status" value="1"/>
</dbReference>
<feature type="repeat" description="PPR" evidence="3">
    <location>
        <begin position="526"/>
        <end position="556"/>
    </location>
</feature>
<evidence type="ECO:0000313" key="7">
    <source>
        <dbReference type="Proteomes" id="UP000316621"/>
    </source>
</evidence>
<dbReference type="PANTHER" id="PTHR47926">
    <property type="entry name" value="PENTATRICOPEPTIDE REPEAT-CONTAINING PROTEIN"/>
    <property type="match status" value="1"/>
</dbReference>
<feature type="repeat" description="PPR" evidence="3">
    <location>
        <begin position="592"/>
        <end position="626"/>
    </location>
</feature>
<dbReference type="FunFam" id="1.25.40.10:FF:000690">
    <property type="entry name" value="Pentatricopeptide repeat-containing protein"/>
    <property type="match status" value="1"/>
</dbReference>
<feature type="repeat" description="PPR" evidence="3">
    <location>
        <begin position="354"/>
        <end position="384"/>
    </location>
</feature>
<dbReference type="InterPro" id="IPR046848">
    <property type="entry name" value="E_motif"/>
</dbReference>
<dbReference type="PANTHER" id="PTHR47926:SF378">
    <property type="entry name" value="PENTATRICOPEPTIDE REPEAT (PPR) SUPERFAMILY PROTEIN"/>
    <property type="match status" value="1"/>
</dbReference>
<comment type="similarity">
    <text evidence="1">Belongs to the PPR family. PCMP-H subfamily.</text>
</comment>
<dbReference type="NCBIfam" id="TIGR00756">
    <property type="entry name" value="PPR"/>
    <property type="match status" value="6"/>
</dbReference>
<dbReference type="Pfam" id="PF20430">
    <property type="entry name" value="Eplus_motif"/>
    <property type="match status" value="1"/>
</dbReference>
<dbReference type="AlphaFoldDB" id="A0A4Y7KI26"/>
<dbReference type="Pfam" id="PF14432">
    <property type="entry name" value="DYW_deaminase"/>
    <property type="match status" value="1"/>
</dbReference>
<keyword evidence="2" id="KW-0677">Repeat</keyword>
<dbReference type="FunFam" id="1.25.40.10:FF:000184">
    <property type="entry name" value="Pentatricopeptide repeat-containing protein, chloroplastic"/>
    <property type="match status" value="1"/>
</dbReference>
<organism evidence="6 7">
    <name type="scientific">Papaver somniferum</name>
    <name type="common">Opium poppy</name>
    <dbReference type="NCBI Taxonomy" id="3469"/>
    <lineage>
        <taxon>Eukaryota</taxon>
        <taxon>Viridiplantae</taxon>
        <taxon>Streptophyta</taxon>
        <taxon>Embryophyta</taxon>
        <taxon>Tracheophyta</taxon>
        <taxon>Spermatophyta</taxon>
        <taxon>Magnoliopsida</taxon>
        <taxon>Ranunculales</taxon>
        <taxon>Papaveraceae</taxon>
        <taxon>Papaveroideae</taxon>
        <taxon>Papaver</taxon>
    </lineage>
</organism>
<evidence type="ECO:0000256" key="3">
    <source>
        <dbReference type="PROSITE-ProRule" id="PRU00708"/>
    </source>
</evidence>
<reference evidence="6 7" key="1">
    <citation type="journal article" date="2018" name="Science">
        <title>The opium poppy genome and morphinan production.</title>
        <authorList>
            <person name="Guo L."/>
            <person name="Winzer T."/>
            <person name="Yang X."/>
            <person name="Li Y."/>
            <person name="Ning Z."/>
            <person name="He Z."/>
            <person name="Teodor R."/>
            <person name="Lu Y."/>
            <person name="Bowser T.A."/>
            <person name="Graham I.A."/>
            <person name="Ye K."/>
        </authorList>
    </citation>
    <scope>NUCLEOTIDE SEQUENCE [LARGE SCALE GENOMIC DNA]</scope>
    <source>
        <strain evidence="7">cv. HN1</strain>
        <tissue evidence="6">Leaves</tissue>
    </source>
</reference>
<dbReference type="Gramene" id="RZC71545">
    <property type="protein sequence ID" value="RZC71545"/>
    <property type="gene ID" value="C5167_034710"/>
</dbReference>
<dbReference type="InterPro" id="IPR046960">
    <property type="entry name" value="PPR_At4g14850-like_plant"/>
</dbReference>
<dbReference type="SUPFAM" id="SSF48452">
    <property type="entry name" value="TPR-like"/>
    <property type="match status" value="1"/>
</dbReference>
<sequence length="1135" mass="127777">MGSLPTPLLNPLSPQEIPIKNKISNIKTLNFSKIPSWISLNNSSSSSSIAQNNQKQKGQVENLHLVSLTKQGKLNEAFEFLKQMDIQGITVNTQSYECLFETCGNMRSLSKGKKIHKRLVKFVKNPSGFVWNSVLKMYCECGCFLDARKLFDEMPKRNSFSWNIIISSYAQNGLFREAFVLLSVMDPVENKLVYASLIQEISRLELGKQVHSVVIKNRLTPDAYIDTALANMYATCECLDSSVAVFDGMSEKTVVTWTGLMAGYTQAEQHKEALALFVRMMEENIQLDEYAYSTVLKVCSFLNDYDAGRQIHGCIVKYGIDSDVSVGTPLLDFYVKCGKLDDACFAFKRIYHPNDVTWSSIISGYSQYGKFEECIESFKNLRCEADVLNPFIYTSIFKVCSALADLNLGMQVHADAIKRCSISELCGESALITMYSRSGRLDDARNVFDSVDEPDTVAWTAIICGCSYHGHASEALFLFGKMRSSGVRPNSVTFIGVLTACSHSGLVFEARQYLDSMRSEFGIDATIDHYNCMIDIYSRAGNLEDALELVTTMPFEPNVASWKSLLGGCWRHGNVEIGKIASRNLLQLDPEDTAGYVLMFNLYASEGIWEEAAQIRKKMNEKNLKKDVSCSWLTIKGKVHRFTVGDRHHPQTEEIYSKLEKLNSSCLHHNRSTLADLNYDGSYPLSEQRKEQLLDHSERLAIAFSLISSPRNSPVLIFKNLRACPDCHDFSKQVSKITEREIVIRDSSRFHHFKDGQSSTHNRPLTTPNQNSVDKTNLVFPRKDKLIDPTVLWTSSIARRCRNGYLSEAATEFARMRIAGIETNQITFTTLLSACADFPSDKTLYFGALIHCYLYKLGMIKDNRNLTNEVRVRNSLIDMYARCGCIDFAYQEFSKMEKRSRVSWNALIVGFAMNGRAEDALDHFSLMQKEGFEPDGVSFTGALTACSHAGLVDKGLQLYETMKKVHRISPRIEHFGCIVDLLSRAGRLEDAMQVIETMPMKPNEVVLGSLLAACRNHGDISLAERLMTFLVDLDPDTDWNYVLLSNIYAVVERWDGVGKIRNKMKSLGIKKKPGFSAIEIGCCYHEFVAGDKSHSQTRNIYSMLEQLSLGFSLFGNAPTTSLEEFSDIEFANQLN</sequence>